<dbReference type="PANTHER" id="PTHR33147:SF39">
    <property type="entry name" value="DRO1 PROTEIN-RELATED"/>
    <property type="match status" value="1"/>
</dbReference>
<dbReference type="GO" id="GO:0006952">
    <property type="term" value="P:defense response"/>
    <property type="evidence" value="ECO:0007669"/>
    <property type="project" value="InterPro"/>
</dbReference>
<keyword evidence="2" id="KW-0964">Secreted</keyword>
<accession>A0A830BBY6</accession>
<dbReference type="Gene3D" id="3.30.30.10">
    <property type="entry name" value="Knottin, scorpion toxin-like"/>
    <property type="match status" value="1"/>
</dbReference>
<dbReference type="SMART" id="SM00505">
    <property type="entry name" value="Knot1"/>
    <property type="match status" value="1"/>
</dbReference>
<reference evidence="5" key="1">
    <citation type="submission" date="2020-07" db="EMBL/GenBank/DDBJ databases">
        <title>Ethylene signaling mediates host invasion by parasitic plants.</title>
        <authorList>
            <person name="Yoshida S."/>
        </authorList>
    </citation>
    <scope>NUCLEOTIDE SEQUENCE</scope>
    <source>
        <strain evidence="5">Okayama</strain>
    </source>
</reference>
<name>A0A830BBY6_9LAMI</name>
<dbReference type="GO" id="GO:0005576">
    <property type="term" value="C:extracellular region"/>
    <property type="evidence" value="ECO:0007669"/>
    <property type="project" value="UniProtKB-SubCell"/>
</dbReference>
<evidence type="ECO:0000259" key="4">
    <source>
        <dbReference type="SMART" id="SM00505"/>
    </source>
</evidence>
<dbReference type="OrthoDB" id="683455at2759"/>
<dbReference type="Proteomes" id="UP000653305">
    <property type="component" value="Unassembled WGS sequence"/>
</dbReference>
<dbReference type="PANTHER" id="PTHR33147">
    <property type="entry name" value="DEFENSIN-LIKE PROTEIN 1"/>
    <property type="match status" value="1"/>
</dbReference>
<evidence type="ECO:0000313" key="6">
    <source>
        <dbReference type="Proteomes" id="UP000653305"/>
    </source>
</evidence>
<comment type="caution">
    <text evidence="5">The sequence shown here is derived from an EMBL/GenBank/DDBJ whole genome shotgun (WGS) entry which is preliminary data.</text>
</comment>
<dbReference type="InterPro" id="IPR003614">
    <property type="entry name" value="Knottins"/>
</dbReference>
<evidence type="ECO:0000313" key="5">
    <source>
        <dbReference type="EMBL" id="GFP83562.1"/>
    </source>
</evidence>
<dbReference type="InterPro" id="IPR036574">
    <property type="entry name" value="Scorpion_toxin-like_sf"/>
</dbReference>
<feature type="domain" description="Knottins-like" evidence="4">
    <location>
        <begin position="19"/>
        <end position="66"/>
    </location>
</feature>
<dbReference type="Pfam" id="PF00304">
    <property type="entry name" value="Gamma-thionin"/>
    <property type="match status" value="1"/>
</dbReference>
<sequence>MSQYIIYLSSLGMVAEAKECESLSQKFKGVCFMSGHSNCAEICETEGFTGGKCEGIRRRCFCTKPC</sequence>
<proteinExistence type="predicted"/>
<comment type="subcellular location">
    <subcellularLocation>
        <location evidence="1">Secreted</location>
    </subcellularLocation>
</comment>
<keyword evidence="3" id="KW-1015">Disulfide bond</keyword>
<evidence type="ECO:0000256" key="3">
    <source>
        <dbReference type="ARBA" id="ARBA00023157"/>
    </source>
</evidence>
<dbReference type="CDD" id="cd00107">
    <property type="entry name" value="Knot1"/>
    <property type="match status" value="1"/>
</dbReference>
<dbReference type="EMBL" id="BMAC01000065">
    <property type="protein sequence ID" value="GFP83562.1"/>
    <property type="molecule type" value="Genomic_DNA"/>
</dbReference>
<evidence type="ECO:0000256" key="1">
    <source>
        <dbReference type="ARBA" id="ARBA00004613"/>
    </source>
</evidence>
<gene>
    <name evidence="5" type="ORF">PHJA_000499600</name>
</gene>
<keyword evidence="6" id="KW-1185">Reference proteome</keyword>
<dbReference type="SUPFAM" id="SSF57095">
    <property type="entry name" value="Scorpion toxin-like"/>
    <property type="match status" value="1"/>
</dbReference>
<organism evidence="5 6">
    <name type="scientific">Phtheirospermum japonicum</name>
    <dbReference type="NCBI Taxonomy" id="374723"/>
    <lineage>
        <taxon>Eukaryota</taxon>
        <taxon>Viridiplantae</taxon>
        <taxon>Streptophyta</taxon>
        <taxon>Embryophyta</taxon>
        <taxon>Tracheophyta</taxon>
        <taxon>Spermatophyta</taxon>
        <taxon>Magnoliopsida</taxon>
        <taxon>eudicotyledons</taxon>
        <taxon>Gunneridae</taxon>
        <taxon>Pentapetalae</taxon>
        <taxon>asterids</taxon>
        <taxon>lamiids</taxon>
        <taxon>Lamiales</taxon>
        <taxon>Orobanchaceae</taxon>
        <taxon>Orobanchaceae incertae sedis</taxon>
        <taxon>Phtheirospermum</taxon>
    </lineage>
</organism>
<dbReference type="AlphaFoldDB" id="A0A830BBY6"/>
<evidence type="ECO:0000256" key="2">
    <source>
        <dbReference type="ARBA" id="ARBA00022525"/>
    </source>
</evidence>
<protein>
    <submittedName>
        <fullName evidence="5">Defensin j1-2</fullName>
    </submittedName>
</protein>